<feature type="compositionally biased region" description="Polar residues" evidence="1">
    <location>
        <begin position="26"/>
        <end position="36"/>
    </location>
</feature>
<evidence type="ECO:0000256" key="1">
    <source>
        <dbReference type="SAM" id="MobiDB-lite"/>
    </source>
</evidence>
<name>A0A484NUH4_9ZZZZ</name>
<evidence type="ECO:0000313" key="2">
    <source>
        <dbReference type="EMBL" id="VFR16995.1"/>
    </source>
</evidence>
<gene>
    <name evidence="2" type="ORF">AMP9_0510</name>
</gene>
<dbReference type="AlphaFoldDB" id="A0A484NUH4"/>
<protein>
    <submittedName>
        <fullName evidence="2">Uncharacterized protein</fullName>
    </submittedName>
</protein>
<dbReference type="EMBL" id="CAADHY010000008">
    <property type="protein sequence ID" value="VFR16995.1"/>
    <property type="molecule type" value="Genomic_DNA"/>
</dbReference>
<sequence length="70" mass="7722">MRTACGAVLIASQQFWTELCAVGSGSESDSASTFATQEEEPNKRIVPGKTQVSFYIQDMRRPHRHRPPGA</sequence>
<feature type="region of interest" description="Disordered" evidence="1">
    <location>
        <begin position="26"/>
        <end position="70"/>
    </location>
</feature>
<feature type="compositionally biased region" description="Basic residues" evidence="1">
    <location>
        <begin position="61"/>
        <end position="70"/>
    </location>
</feature>
<organism evidence="2">
    <name type="scientific">plant metagenome</name>
    <dbReference type="NCBI Taxonomy" id="1297885"/>
    <lineage>
        <taxon>unclassified sequences</taxon>
        <taxon>metagenomes</taxon>
        <taxon>organismal metagenomes</taxon>
    </lineage>
</organism>
<accession>A0A484NUH4</accession>
<proteinExistence type="predicted"/>
<reference evidence="2" key="1">
    <citation type="submission" date="2019-03" db="EMBL/GenBank/DDBJ databases">
        <authorList>
            <person name="Danneels B."/>
        </authorList>
    </citation>
    <scope>NUCLEOTIDE SEQUENCE</scope>
</reference>